<protein>
    <submittedName>
        <fullName evidence="2">Uncharacterized protein</fullName>
    </submittedName>
</protein>
<accession>A0A4C1TVS8</accession>
<comment type="caution">
    <text evidence="2">The sequence shown here is derived from an EMBL/GenBank/DDBJ whole genome shotgun (WGS) entry which is preliminary data.</text>
</comment>
<feature type="compositionally biased region" description="Basic and acidic residues" evidence="1">
    <location>
        <begin position="59"/>
        <end position="68"/>
    </location>
</feature>
<gene>
    <name evidence="2" type="ORF">EVAR_16964_1</name>
</gene>
<feature type="compositionally biased region" description="Polar residues" evidence="1">
    <location>
        <begin position="137"/>
        <end position="146"/>
    </location>
</feature>
<organism evidence="2 3">
    <name type="scientific">Eumeta variegata</name>
    <name type="common">Bagworm moth</name>
    <name type="synonym">Eumeta japonica</name>
    <dbReference type="NCBI Taxonomy" id="151549"/>
    <lineage>
        <taxon>Eukaryota</taxon>
        <taxon>Metazoa</taxon>
        <taxon>Ecdysozoa</taxon>
        <taxon>Arthropoda</taxon>
        <taxon>Hexapoda</taxon>
        <taxon>Insecta</taxon>
        <taxon>Pterygota</taxon>
        <taxon>Neoptera</taxon>
        <taxon>Endopterygota</taxon>
        <taxon>Lepidoptera</taxon>
        <taxon>Glossata</taxon>
        <taxon>Ditrysia</taxon>
        <taxon>Tineoidea</taxon>
        <taxon>Psychidae</taxon>
        <taxon>Oiketicinae</taxon>
        <taxon>Eumeta</taxon>
    </lineage>
</organism>
<evidence type="ECO:0000256" key="1">
    <source>
        <dbReference type="SAM" id="MobiDB-lite"/>
    </source>
</evidence>
<proteinExistence type="predicted"/>
<feature type="compositionally biased region" description="Low complexity" evidence="1">
    <location>
        <begin position="155"/>
        <end position="173"/>
    </location>
</feature>
<dbReference type="AlphaFoldDB" id="A0A4C1TVS8"/>
<reference evidence="2 3" key="1">
    <citation type="journal article" date="2019" name="Commun. Biol.">
        <title>The bagworm genome reveals a unique fibroin gene that provides high tensile strength.</title>
        <authorList>
            <person name="Kono N."/>
            <person name="Nakamura H."/>
            <person name="Ohtoshi R."/>
            <person name="Tomita M."/>
            <person name="Numata K."/>
            <person name="Arakawa K."/>
        </authorList>
    </citation>
    <scope>NUCLEOTIDE SEQUENCE [LARGE SCALE GENOMIC DNA]</scope>
</reference>
<evidence type="ECO:0000313" key="2">
    <source>
        <dbReference type="EMBL" id="GBP18018.1"/>
    </source>
</evidence>
<sequence length="179" mass="18630">MATPPKCATHVTDTTIKCSWSGAFGTKSVESEACTREEKQPEVRAYAEIAEIAVTDGIRPIDGDDKVLSSKRGGSLHMDVTERAINPPNPSGLLAEEEPITRGKTKKKAEKGAILPRGIRRPSEGSVLPSHPGISDGVSSDATQDSAHSRVETCDGAAAADGTTEGGTATQDASGNPDF</sequence>
<evidence type="ECO:0000313" key="3">
    <source>
        <dbReference type="Proteomes" id="UP000299102"/>
    </source>
</evidence>
<feature type="region of interest" description="Disordered" evidence="1">
    <location>
        <begin position="59"/>
        <end position="179"/>
    </location>
</feature>
<dbReference type="Proteomes" id="UP000299102">
    <property type="component" value="Unassembled WGS sequence"/>
</dbReference>
<keyword evidence="3" id="KW-1185">Reference proteome</keyword>
<dbReference type="EMBL" id="BGZK01000092">
    <property type="protein sequence ID" value="GBP18018.1"/>
    <property type="molecule type" value="Genomic_DNA"/>
</dbReference>
<name>A0A4C1TVS8_EUMVA</name>